<proteinExistence type="predicted"/>
<keyword evidence="11" id="KW-1185">Reference proteome</keyword>
<organism evidence="10 11">
    <name type="scientific">Paenibacillus solanacearum</name>
    <dbReference type="NCBI Taxonomy" id="2048548"/>
    <lineage>
        <taxon>Bacteria</taxon>
        <taxon>Bacillati</taxon>
        <taxon>Bacillota</taxon>
        <taxon>Bacilli</taxon>
        <taxon>Bacillales</taxon>
        <taxon>Paenibacillaceae</taxon>
        <taxon>Paenibacillus</taxon>
    </lineage>
</organism>
<evidence type="ECO:0000313" key="11">
    <source>
        <dbReference type="Proteomes" id="UP000693672"/>
    </source>
</evidence>
<dbReference type="InterPro" id="IPR034746">
    <property type="entry name" value="POTRA"/>
</dbReference>
<evidence type="ECO:0000256" key="3">
    <source>
        <dbReference type="ARBA" id="ARBA00022618"/>
    </source>
</evidence>
<evidence type="ECO:0000256" key="5">
    <source>
        <dbReference type="ARBA" id="ARBA00022989"/>
    </source>
</evidence>
<dbReference type="PANTHER" id="PTHR37820:SF1">
    <property type="entry name" value="CELL DIVISION PROTEIN FTSQ"/>
    <property type="match status" value="1"/>
</dbReference>
<feature type="region of interest" description="Disordered" evidence="8">
    <location>
        <begin position="248"/>
        <end position="303"/>
    </location>
</feature>
<reference evidence="10" key="1">
    <citation type="submission" date="2021-06" db="EMBL/GenBank/DDBJ databases">
        <authorList>
            <person name="Criscuolo A."/>
        </authorList>
    </citation>
    <scope>NUCLEOTIDE SEQUENCE</scope>
    <source>
        <strain evidence="10">CIP111600</strain>
    </source>
</reference>
<keyword evidence="5" id="KW-1133">Transmembrane helix</keyword>
<evidence type="ECO:0000256" key="6">
    <source>
        <dbReference type="ARBA" id="ARBA00023136"/>
    </source>
</evidence>
<evidence type="ECO:0000256" key="4">
    <source>
        <dbReference type="ARBA" id="ARBA00022692"/>
    </source>
</evidence>
<evidence type="ECO:0000259" key="9">
    <source>
        <dbReference type="PROSITE" id="PS51779"/>
    </source>
</evidence>
<dbReference type="InterPro" id="IPR013685">
    <property type="entry name" value="POTRA_FtsQ_type"/>
</dbReference>
<feature type="compositionally biased region" description="Basic and acidic residues" evidence="8">
    <location>
        <begin position="291"/>
        <end position="303"/>
    </location>
</feature>
<keyword evidence="4" id="KW-0812">Transmembrane</keyword>
<feature type="domain" description="POTRA" evidence="9">
    <location>
        <begin position="46"/>
        <end position="114"/>
    </location>
</feature>
<keyword evidence="3 10" id="KW-0132">Cell division</keyword>
<sequence length="303" mass="32810">MPAERLPVIKNPSPKRRARSSRKLLLFLFVFFITLLLVLFFQSSLSKITVIEIEGQELVAPDEIGQAAGVKAGDHFFSVSTSRIEDQVRALRMVESVNASKHFPGKILIEVKEYAKVAYQISDSGQVEALLADASVVPVKIQGVALDMPILSGWANDDPLKTKLCLAMSKVPLSYFSDISEIKPFPSDSFPDRIKMYTRSSFEVQTTIGKLPEKIKYLDSYIASLRENKITSGIIKLLEADSHIPFEAEPPAKSGANDTGAAVPAGSTKDASKASQPAAQNNAASGASSGKDAKPPAKETTRN</sequence>
<comment type="subcellular location">
    <subcellularLocation>
        <location evidence="1">Membrane</location>
    </subcellularLocation>
</comment>
<keyword evidence="6" id="KW-0472">Membrane</keyword>
<gene>
    <name evidence="10" type="primary">divIB</name>
    <name evidence="10" type="ORF">PAESOLCIP111_00819</name>
</gene>
<evidence type="ECO:0000256" key="2">
    <source>
        <dbReference type="ARBA" id="ARBA00022475"/>
    </source>
</evidence>
<evidence type="ECO:0000256" key="8">
    <source>
        <dbReference type="SAM" id="MobiDB-lite"/>
    </source>
</evidence>
<evidence type="ECO:0000256" key="1">
    <source>
        <dbReference type="ARBA" id="ARBA00004370"/>
    </source>
</evidence>
<dbReference type="InterPro" id="IPR050487">
    <property type="entry name" value="FtsQ_DivIB"/>
</dbReference>
<dbReference type="PROSITE" id="PS51779">
    <property type="entry name" value="POTRA"/>
    <property type="match status" value="1"/>
</dbReference>
<dbReference type="EMBL" id="CAJVAS010000002">
    <property type="protein sequence ID" value="CAG7605553.1"/>
    <property type="molecule type" value="Genomic_DNA"/>
</dbReference>
<comment type="caution">
    <text evidence="10">The sequence shown here is derived from an EMBL/GenBank/DDBJ whole genome shotgun (WGS) entry which is preliminary data.</text>
</comment>
<name>A0A916JVA0_9BACL</name>
<feature type="compositionally biased region" description="Low complexity" evidence="8">
    <location>
        <begin position="273"/>
        <end position="290"/>
    </location>
</feature>
<keyword evidence="2" id="KW-1003">Cell membrane</keyword>
<keyword evidence="7" id="KW-0131">Cell cycle</keyword>
<evidence type="ECO:0000313" key="10">
    <source>
        <dbReference type="EMBL" id="CAG7605553.1"/>
    </source>
</evidence>
<dbReference type="Pfam" id="PF08478">
    <property type="entry name" value="POTRA_1"/>
    <property type="match status" value="1"/>
</dbReference>
<dbReference type="AlphaFoldDB" id="A0A916JVA0"/>
<protein>
    <submittedName>
        <fullName evidence="10">Cell division protein DivIB</fullName>
    </submittedName>
</protein>
<dbReference type="RefSeq" id="WP_218090631.1">
    <property type="nucleotide sequence ID" value="NZ_CAJVAS010000002.1"/>
</dbReference>
<dbReference type="PANTHER" id="PTHR37820">
    <property type="entry name" value="CELL DIVISION PROTEIN DIVIB"/>
    <property type="match status" value="1"/>
</dbReference>
<accession>A0A916JVA0</accession>
<dbReference type="Proteomes" id="UP000693672">
    <property type="component" value="Unassembled WGS sequence"/>
</dbReference>
<dbReference type="GO" id="GO:0005886">
    <property type="term" value="C:plasma membrane"/>
    <property type="evidence" value="ECO:0007669"/>
    <property type="project" value="TreeGrafter"/>
</dbReference>
<dbReference type="GO" id="GO:0051301">
    <property type="term" value="P:cell division"/>
    <property type="evidence" value="ECO:0007669"/>
    <property type="project" value="UniProtKB-KW"/>
</dbReference>
<evidence type="ECO:0000256" key="7">
    <source>
        <dbReference type="ARBA" id="ARBA00023306"/>
    </source>
</evidence>